<gene>
    <name evidence="3" type="ORF">UR19_C0002G0001</name>
</gene>
<evidence type="ECO:0000313" key="3">
    <source>
        <dbReference type="EMBL" id="KKP30480.1"/>
    </source>
</evidence>
<evidence type="ECO:0000259" key="2">
    <source>
        <dbReference type="Pfam" id="PF16403"/>
    </source>
</evidence>
<dbReference type="Pfam" id="PF16403">
    <property type="entry name" value="Bact_surface_Ig-like"/>
    <property type="match status" value="1"/>
</dbReference>
<sequence>SLSYAPLVPYLVQAIQELDIKISNLEKGTIASPTETINDYGEYASLFFSDILVKVENGIAYMKNLVLDTLTVGNPSKPTGITIYDKNGQAGCLEVEDVNTGIVNLKLGTCDSQISSSATTTTDSDGSSQSNGDIVAPVITLNGDSPINLVLGDIYDEEGATALDDIDGIVAVTISGGVDVSIDGTYVITYSTIDTAGNSATTTRMVIVGTGVTPVDSPLPEETQVDPTSVDISSTEELPSDETPVDTVS</sequence>
<dbReference type="AlphaFoldDB" id="A0A0G0AUX3"/>
<reference evidence="3 4" key="1">
    <citation type="journal article" date="2015" name="Nature">
        <title>rRNA introns, odd ribosomes, and small enigmatic genomes across a large radiation of phyla.</title>
        <authorList>
            <person name="Brown C.T."/>
            <person name="Hug L.A."/>
            <person name="Thomas B.C."/>
            <person name="Sharon I."/>
            <person name="Castelle C.J."/>
            <person name="Singh A."/>
            <person name="Wilkins M.J."/>
            <person name="Williams K.H."/>
            <person name="Banfield J.F."/>
        </authorList>
    </citation>
    <scope>NUCLEOTIDE SEQUENCE [LARGE SCALE GENOMIC DNA]</scope>
</reference>
<feature type="compositionally biased region" description="Polar residues" evidence="1">
    <location>
        <begin position="225"/>
        <end position="237"/>
    </location>
</feature>
<dbReference type="InterPro" id="IPR013783">
    <property type="entry name" value="Ig-like_fold"/>
</dbReference>
<dbReference type="Proteomes" id="UP000034934">
    <property type="component" value="Unassembled WGS sequence"/>
</dbReference>
<name>A0A0G0AUX3_9BACT</name>
<organism evidence="3 4">
    <name type="scientific">Candidatus Nomurabacteria bacterium GW2011_GWF1_31_48</name>
    <dbReference type="NCBI Taxonomy" id="1618767"/>
    <lineage>
        <taxon>Bacteria</taxon>
        <taxon>Candidatus Nomuraibacteriota</taxon>
    </lineage>
</organism>
<keyword evidence="3" id="KW-0449">Lipoprotein</keyword>
<accession>A0A0G0AUX3</accession>
<dbReference type="EMBL" id="LBOG01000002">
    <property type="protein sequence ID" value="KKP30480.1"/>
    <property type="molecule type" value="Genomic_DNA"/>
</dbReference>
<evidence type="ECO:0000313" key="4">
    <source>
        <dbReference type="Proteomes" id="UP000034934"/>
    </source>
</evidence>
<evidence type="ECO:0000256" key="1">
    <source>
        <dbReference type="SAM" id="MobiDB-lite"/>
    </source>
</evidence>
<feature type="domain" description="Pesticidal crystal protein Cry22Aa Ig-like" evidence="2">
    <location>
        <begin position="139"/>
        <end position="208"/>
    </location>
</feature>
<dbReference type="Gene3D" id="2.60.40.10">
    <property type="entry name" value="Immunoglobulins"/>
    <property type="match status" value="1"/>
</dbReference>
<protein>
    <submittedName>
        <fullName evidence="3">Lipoprotein</fullName>
    </submittedName>
</protein>
<dbReference type="PATRIC" id="fig|1618767.3.peg.114"/>
<feature type="region of interest" description="Disordered" evidence="1">
    <location>
        <begin position="213"/>
        <end position="249"/>
    </location>
</feature>
<comment type="caution">
    <text evidence="3">The sequence shown here is derived from an EMBL/GenBank/DDBJ whole genome shotgun (WGS) entry which is preliminary data.</text>
</comment>
<feature type="non-terminal residue" evidence="3">
    <location>
        <position position="1"/>
    </location>
</feature>
<proteinExistence type="predicted"/>
<feature type="compositionally biased region" description="Acidic residues" evidence="1">
    <location>
        <begin position="238"/>
        <end position="249"/>
    </location>
</feature>
<dbReference type="InterPro" id="IPR032179">
    <property type="entry name" value="Cry22Aa_Ig-like"/>
</dbReference>